<dbReference type="Proteomes" id="UP001259587">
    <property type="component" value="Unassembled WGS sequence"/>
</dbReference>
<reference evidence="1" key="1">
    <citation type="submission" date="2023-07" db="EMBL/GenBank/DDBJ databases">
        <title>Sorghum-associated microbial communities from plants grown in Nebraska, USA.</title>
        <authorList>
            <person name="Schachtman D."/>
        </authorList>
    </citation>
    <scope>NUCLEOTIDE SEQUENCE</scope>
    <source>
        <strain evidence="1">BE56</strain>
    </source>
</reference>
<name>A0ACC6K7D3_9PSED</name>
<protein>
    <submittedName>
        <fullName evidence="1">Uncharacterized protein</fullName>
    </submittedName>
</protein>
<evidence type="ECO:0000313" key="2">
    <source>
        <dbReference type="Proteomes" id="UP001259587"/>
    </source>
</evidence>
<proteinExistence type="predicted"/>
<comment type="caution">
    <text evidence="1">The sequence shown here is derived from an EMBL/GenBank/DDBJ whole genome shotgun (WGS) entry which is preliminary data.</text>
</comment>
<gene>
    <name evidence="1" type="ORF">J2W83_004009</name>
</gene>
<dbReference type="EMBL" id="JAVDTH010000027">
    <property type="protein sequence ID" value="MDR6714388.1"/>
    <property type="molecule type" value="Genomic_DNA"/>
</dbReference>
<accession>A0ACC6K7D3</accession>
<keyword evidence="2" id="KW-1185">Reference proteome</keyword>
<sequence length="413" mass="44277">MKDTSSATLPILRIGVFFDGTGNNRHNSAHAGPSASGSYANAPSNIALLHDLYPQGPAELPDGSARTFIKLYVAGIGTAEGESDATYEQMTGRGATGVAARAAQAQQAIAEHLHSWREVNPEASMLTLEFDLFGFSRGAAAARHLANALCSEGQGRLNFIGLFDTVAAIVAPLEGNFSPANARYSGLKLALASNMAAQVVQLVAGDERRHNFPLVRTDQDIVLPGAHSDIGGGYPPRVQEKVMLCKPRSSREPQGRALEQSAAYKALSAQPDNNSAQIITWEAPLIGTGAKPAEREKRVFAAWYREREVLGDLSRIYLSIMRELAVRGGVPFAPVDLRSLPQELDDISRKLHDFATGRNAALGLTEAEQALLQSRYVHASAHWNPAGGLRSSELDVLFINRPGQAGRVLHGNC</sequence>
<organism evidence="1 2">
    <name type="scientific">Pseudomonas hunanensis</name>
    <dbReference type="NCBI Taxonomy" id="1247546"/>
    <lineage>
        <taxon>Bacteria</taxon>
        <taxon>Pseudomonadati</taxon>
        <taxon>Pseudomonadota</taxon>
        <taxon>Gammaproteobacteria</taxon>
        <taxon>Pseudomonadales</taxon>
        <taxon>Pseudomonadaceae</taxon>
        <taxon>Pseudomonas</taxon>
    </lineage>
</organism>
<evidence type="ECO:0000313" key="1">
    <source>
        <dbReference type="EMBL" id="MDR6714388.1"/>
    </source>
</evidence>